<dbReference type="SUPFAM" id="SSF49452">
    <property type="entry name" value="Starch-binding domain-like"/>
    <property type="match status" value="3"/>
</dbReference>
<evidence type="ECO:0008006" key="5">
    <source>
        <dbReference type="Google" id="ProtNLM"/>
    </source>
</evidence>
<keyword evidence="4" id="KW-1185">Reference proteome</keyword>
<organism evidence="3 4">
    <name type="scientific">Cellulomonas gelida</name>
    <dbReference type="NCBI Taxonomy" id="1712"/>
    <lineage>
        <taxon>Bacteria</taxon>
        <taxon>Bacillati</taxon>
        <taxon>Actinomycetota</taxon>
        <taxon>Actinomycetes</taxon>
        <taxon>Micrococcales</taxon>
        <taxon>Cellulomonadaceae</taxon>
        <taxon>Cellulomonas</taxon>
    </lineage>
</organism>
<sequence>MRTRIAASIGALVLSLGVLLAPAASAADETYTVTATVTTRGGTPIPDEDVRLLPAGGTDEDPVDEGATDASGVITFRDVPAGDYVVSYHSVWEQSAPATVAVTVDGSEEVSFVHPRLVALSGQVVDDLTGTPVPYVMISGYRELRTADLTLATDVNGRGATFAPAGSYTVRFDEWNEVYRRTVLAKLTLKAGSDVTGRVFRLVRKSHVTGRVTLGDKAVDDARVHIGSEYVQTSSSGRYSRDVEPGSYSVRVAGDSERRWFTTYFGNTVRKPDAKKVVVPLGRDGVADIALVRSATITGRVVGRDGRAAKGITVYAWNTDREGQVSARTNSDGRYILRGLATGEVGLQAQGGTSSLPAEGKATVWARQGETVAAKQITLMDDAIIYGQVKTTGSSPTKQDVSLSTSSGEFLGTFRPDADGWVGFAALPAGTYYVHVDGSNLRRQVVVRAHKTATFGTLTRGELRTVSGKVTDWAGKPVAGASVHVYDQYGTAYATVRTGSTGRYTIRSVVSGSYQVKVTPKASSPLAWGQVALSVRAGKDSVRDVRLGKGATVTGLVVNTKGKPAIGVTVWSQEGHKATTDATGRYTLTGVKPGRQTLKITDPDYVGGYRDATTTVTAKGGATVTAARATVR</sequence>
<evidence type="ECO:0000256" key="2">
    <source>
        <dbReference type="SAM" id="SignalP"/>
    </source>
</evidence>
<keyword evidence="1 2" id="KW-0732">Signal</keyword>
<dbReference type="GO" id="GO:0030246">
    <property type="term" value="F:carbohydrate binding"/>
    <property type="evidence" value="ECO:0007669"/>
    <property type="project" value="InterPro"/>
</dbReference>
<evidence type="ECO:0000313" key="4">
    <source>
        <dbReference type="Proteomes" id="UP000320461"/>
    </source>
</evidence>
<dbReference type="Proteomes" id="UP000320461">
    <property type="component" value="Unassembled WGS sequence"/>
</dbReference>
<gene>
    <name evidence="3" type="ORF">CGE01nite_23590</name>
</gene>
<dbReference type="InterPro" id="IPR013784">
    <property type="entry name" value="Carb-bd-like_fold"/>
</dbReference>
<dbReference type="RefSeq" id="WP_141371137.1">
    <property type="nucleotide sequence ID" value="NZ_BJLQ01000026.1"/>
</dbReference>
<dbReference type="SUPFAM" id="SSF49464">
    <property type="entry name" value="Carboxypeptidase regulatory domain-like"/>
    <property type="match status" value="1"/>
</dbReference>
<dbReference type="OrthoDB" id="4812460at2"/>
<dbReference type="PANTHER" id="PTHR23303">
    <property type="entry name" value="CARBOXYPEPTIDASE REGULATORY REGION-CONTAINING"/>
    <property type="match status" value="1"/>
</dbReference>
<dbReference type="PANTHER" id="PTHR23303:SF14">
    <property type="entry name" value="BOS COMPLEX SUBUNIT NOMO1-RELATED"/>
    <property type="match status" value="1"/>
</dbReference>
<dbReference type="Pfam" id="PF13620">
    <property type="entry name" value="CarboxypepD_reg"/>
    <property type="match status" value="3"/>
</dbReference>
<dbReference type="SUPFAM" id="SSF117074">
    <property type="entry name" value="Hypothetical protein PA1324"/>
    <property type="match status" value="1"/>
</dbReference>
<dbReference type="InterPro" id="IPR008969">
    <property type="entry name" value="CarboxyPept-like_regulatory"/>
</dbReference>
<reference evidence="3 4" key="1">
    <citation type="submission" date="2019-06" db="EMBL/GenBank/DDBJ databases">
        <title>Whole genome shotgun sequence of Cellulomonas gelida NBRC 3748.</title>
        <authorList>
            <person name="Hosoyama A."/>
            <person name="Uohara A."/>
            <person name="Ohji S."/>
            <person name="Ichikawa N."/>
        </authorList>
    </citation>
    <scope>NUCLEOTIDE SEQUENCE [LARGE SCALE GENOMIC DNA]</scope>
    <source>
        <strain evidence="3 4">NBRC 3748</strain>
    </source>
</reference>
<evidence type="ECO:0000256" key="1">
    <source>
        <dbReference type="ARBA" id="ARBA00022729"/>
    </source>
</evidence>
<name>A0A4Y3KQE2_9CELL</name>
<feature type="chain" id="PRO_5021300960" description="Alpha-amylase" evidence="2">
    <location>
        <begin position="27"/>
        <end position="632"/>
    </location>
</feature>
<dbReference type="InterPro" id="IPR051417">
    <property type="entry name" value="SDr/BOS_complex"/>
</dbReference>
<feature type="signal peptide" evidence="2">
    <location>
        <begin position="1"/>
        <end position="26"/>
    </location>
</feature>
<dbReference type="EMBL" id="BJLQ01000026">
    <property type="protein sequence ID" value="GEA85108.1"/>
    <property type="molecule type" value="Genomic_DNA"/>
</dbReference>
<accession>A0A4Y3KQE2</accession>
<proteinExistence type="predicted"/>
<evidence type="ECO:0000313" key="3">
    <source>
        <dbReference type="EMBL" id="GEA85108.1"/>
    </source>
</evidence>
<protein>
    <recommendedName>
        <fullName evidence="5">Alpha-amylase</fullName>
    </recommendedName>
</protein>
<comment type="caution">
    <text evidence="3">The sequence shown here is derived from an EMBL/GenBank/DDBJ whole genome shotgun (WGS) entry which is preliminary data.</text>
</comment>
<dbReference type="Gene3D" id="2.60.40.1120">
    <property type="entry name" value="Carboxypeptidase-like, regulatory domain"/>
    <property type="match status" value="2"/>
</dbReference>
<dbReference type="AlphaFoldDB" id="A0A4Y3KQE2"/>